<reference evidence="2" key="1">
    <citation type="submission" date="2022-11" db="UniProtKB">
        <authorList>
            <consortium name="WormBaseParasite"/>
        </authorList>
    </citation>
    <scope>IDENTIFICATION</scope>
</reference>
<keyword evidence="1" id="KW-1185">Reference proteome</keyword>
<evidence type="ECO:0000313" key="2">
    <source>
        <dbReference type="WBParaSite" id="PSU_v2.g17423.t1"/>
    </source>
</evidence>
<accession>A0A914YDP7</accession>
<sequence>MSYIYVGSFGNTWTGYYTPAGTTFDATKWIGVDGKEASFLKYGQWCNTFRWGIHVQPVGGKRCLGIGFDQVKPCFFDMECTGIKMRIICKRSPKPSEKVTSEVLFEPEVPVASIAAESHSEIPECGDGWSYFPPSGFCYGVNKLPQRSTWTNAEHYCQSLGGHLVTVNSMEEYRHFLSKFVLFSVIHM</sequence>
<dbReference type="Proteomes" id="UP000887577">
    <property type="component" value="Unplaced"/>
</dbReference>
<dbReference type="InterPro" id="IPR050111">
    <property type="entry name" value="C-type_lectin/snaclec_domain"/>
</dbReference>
<dbReference type="InterPro" id="IPR016186">
    <property type="entry name" value="C-type_lectin-like/link_sf"/>
</dbReference>
<dbReference type="WBParaSite" id="PSU_v2.g17423.t1">
    <property type="protein sequence ID" value="PSU_v2.g17423.t1"/>
    <property type="gene ID" value="PSU_v2.g17423"/>
</dbReference>
<evidence type="ECO:0000313" key="1">
    <source>
        <dbReference type="Proteomes" id="UP000887577"/>
    </source>
</evidence>
<dbReference type="SUPFAM" id="SSF56436">
    <property type="entry name" value="C-type lectin-like"/>
    <property type="match status" value="1"/>
</dbReference>
<dbReference type="InterPro" id="IPR016187">
    <property type="entry name" value="CTDL_fold"/>
</dbReference>
<dbReference type="Gene3D" id="3.10.100.10">
    <property type="entry name" value="Mannose-Binding Protein A, subunit A"/>
    <property type="match status" value="1"/>
</dbReference>
<organism evidence="1 2">
    <name type="scientific">Panagrolaimus superbus</name>
    <dbReference type="NCBI Taxonomy" id="310955"/>
    <lineage>
        <taxon>Eukaryota</taxon>
        <taxon>Metazoa</taxon>
        <taxon>Ecdysozoa</taxon>
        <taxon>Nematoda</taxon>
        <taxon>Chromadorea</taxon>
        <taxon>Rhabditida</taxon>
        <taxon>Tylenchina</taxon>
        <taxon>Panagrolaimomorpha</taxon>
        <taxon>Panagrolaimoidea</taxon>
        <taxon>Panagrolaimidae</taxon>
        <taxon>Panagrolaimus</taxon>
    </lineage>
</organism>
<protein>
    <submittedName>
        <fullName evidence="2">C-type lectin domain-containing protein</fullName>
    </submittedName>
</protein>
<name>A0A914YDP7_9BILA</name>
<proteinExistence type="predicted"/>
<dbReference type="PANTHER" id="PTHR22803">
    <property type="entry name" value="MANNOSE, PHOSPHOLIPASE, LECTIN RECEPTOR RELATED"/>
    <property type="match status" value="1"/>
</dbReference>
<dbReference type="AlphaFoldDB" id="A0A914YDP7"/>